<dbReference type="GO" id="GO:0016020">
    <property type="term" value="C:membrane"/>
    <property type="evidence" value="ECO:0007669"/>
    <property type="project" value="TreeGrafter"/>
</dbReference>
<keyword evidence="3" id="KW-1133">Transmembrane helix</keyword>
<dbReference type="InterPro" id="IPR002641">
    <property type="entry name" value="PNPLA_dom"/>
</dbReference>
<feature type="transmembrane region" description="Helical" evidence="3">
    <location>
        <begin position="20"/>
        <end position="41"/>
    </location>
</feature>
<dbReference type="AlphaFoldDB" id="A0A915CYM1"/>
<dbReference type="GO" id="GO:0019433">
    <property type="term" value="P:triglyceride catabolic process"/>
    <property type="evidence" value="ECO:0007669"/>
    <property type="project" value="TreeGrafter"/>
</dbReference>
<keyword evidence="3" id="KW-0472">Membrane</keyword>
<dbReference type="GO" id="GO:0004806">
    <property type="term" value="F:triacylglycerol lipase activity"/>
    <property type="evidence" value="ECO:0007669"/>
    <property type="project" value="TreeGrafter"/>
</dbReference>
<keyword evidence="5" id="KW-1185">Reference proteome</keyword>
<organism evidence="5 6">
    <name type="scientific">Ditylenchus dipsaci</name>
    <dbReference type="NCBI Taxonomy" id="166011"/>
    <lineage>
        <taxon>Eukaryota</taxon>
        <taxon>Metazoa</taxon>
        <taxon>Ecdysozoa</taxon>
        <taxon>Nematoda</taxon>
        <taxon>Chromadorea</taxon>
        <taxon>Rhabditida</taxon>
        <taxon>Tylenchina</taxon>
        <taxon>Tylenchomorpha</taxon>
        <taxon>Sphaerularioidea</taxon>
        <taxon>Anguinidae</taxon>
        <taxon>Anguininae</taxon>
        <taxon>Ditylenchus</taxon>
    </lineage>
</organism>
<accession>A0A915CYM1</accession>
<evidence type="ECO:0000256" key="1">
    <source>
        <dbReference type="ARBA" id="ARBA00023098"/>
    </source>
</evidence>
<protein>
    <submittedName>
        <fullName evidence="6">PNPLA domain-containing protein</fullName>
    </submittedName>
</protein>
<dbReference type="Gene3D" id="3.40.1090.10">
    <property type="entry name" value="Cytosolic phospholipase A2 catalytic domain"/>
    <property type="match status" value="1"/>
</dbReference>
<proteinExistence type="predicted"/>
<dbReference type="GO" id="GO:0055088">
    <property type="term" value="P:lipid homeostasis"/>
    <property type="evidence" value="ECO:0007669"/>
    <property type="project" value="TreeGrafter"/>
</dbReference>
<keyword evidence="3" id="KW-0812">Transmembrane</keyword>
<dbReference type="InterPro" id="IPR033562">
    <property type="entry name" value="PLPL"/>
</dbReference>
<dbReference type="WBParaSite" id="jg13653">
    <property type="protein sequence ID" value="jg13653"/>
    <property type="gene ID" value="jg13653"/>
</dbReference>
<keyword evidence="1" id="KW-0443">Lipid metabolism</keyword>
<dbReference type="PANTHER" id="PTHR12406:SF38">
    <property type="entry name" value="PNPLA DOMAIN-CONTAINING PROTEIN"/>
    <property type="match status" value="1"/>
</dbReference>
<feature type="short sequence motif" description="GXSXG" evidence="2">
    <location>
        <begin position="28"/>
        <end position="32"/>
    </location>
</feature>
<dbReference type="SUPFAM" id="SSF52151">
    <property type="entry name" value="FabD/lysophospholipase-like"/>
    <property type="match status" value="1"/>
</dbReference>
<sequence length="234" mass="26217">MSAYHFGVVEAFHQNGKRLLGQMTYFSGASAGSLIASLLALRRNREDFSNAREELFKVAGEINRRGHIETLKSLLSENIKTAILLLFPQVDWEPYALAEKLREILDGFIPEDTSELLNEGDPKKKLFVSVSRCPTPHNNNPNKIICKFDCKPRLVNALLASCHIPVGEYMGAEPPTIDNENVLMADGLTICQFLTVCQQLLLVLFLDPYLLDLITKRNLASEKMAKLSMVILII</sequence>
<evidence type="ECO:0000313" key="5">
    <source>
        <dbReference type="Proteomes" id="UP000887574"/>
    </source>
</evidence>
<comment type="caution">
    <text evidence="2">Lacks conserved residue(s) required for the propagation of feature annotation.</text>
</comment>
<dbReference type="PROSITE" id="PS51635">
    <property type="entry name" value="PNPLA"/>
    <property type="match status" value="1"/>
</dbReference>
<dbReference type="InterPro" id="IPR016035">
    <property type="entry name" value="Acyl_Trfase/lysoPLipase"/>
</dbReference>
<evidence type="ECO:0000256" key="2">
    <source>
        <dbReference type="PROSITE-ProRule" id="PRU01161"/>
    </source>
</evidence>
<dbReference type="Proteomes" id="UP000887574">
    <property type="component" value="Unplaced"/>
</dbReference>
<dbReference type="GO" id="GO:0005811">
    <property type="term" value="C:lipid droplet"/>
    <property type="evidence" value="ECO:0007669"/>
    <property type="project" value="TreeGrafter"/>
</dbReference>
<dbReference type="GO" id="GO:0005737">
    <property type="term" value="C:cytoplasm"/>
    <property type="evidence" value="ECO:0007669"/>
    <property type="project" value="TreeGrafter"/>
</dbReference>
<dbReference type="PANTHER" id="PTHR12406">
    <property type="entry name" value="CALCIUM-INDEPENDENT PHOSPHOLIPASE A2 IPLA2 -RELATED"/>
    <property type="match status" value="1"/>
</dbReference>
<name>A0A915CYM1_9BILA</name>
<feature type="domain" description="PNPLA" evidence="4">
    <location>
        <begin position="1"/>
        <end position="186"/>
    </location>
</feature>
<reference evidence="6" key="1">
    <citation type="submission" date="2022-11" db="UniProtKB">
        <authorList>
            <consortium name="WormBaseParasite"/>
        </authorList>
    </citation>
    <scope>IDENTIFICATION</scope>
</reference>
<dbReference type="Pfam" id="PF01734">
    <property type="entry name" value="Patatin"/>
    <property type="match status" value="1"/>
</dbReference>
<evidence type="ECO:0000259" key="4">
    <source>
        <dbReference type="PROSITE" id="PS51635"/>
    </source>
</evidence>
<evidence type="ECO:0000256" key="3">
    <source>
        <dbReference type="SAM" id="Phobius"/>
    </source>
</evidence>
<evidence type="ECO:0000313" key="6">
    <source>
        <dbReference type="WBParaSite" id="jg13653"/>
    </source>
</evidence>